<proteinExistence type="inferred from homology"/>
<evidence type="ECO:0000313" key="9">
    <source>
        <dbReference type="EMBL" id="PIX28242.1"/>
    </source>
</evidence>
<dbReference type="InterPro" id="IPR008571">
    <property type="entry name" value="HerA-like"/>
</dbReference>
<evidence type="ECO:0000313" key="13">
    <source>
        <dbReference type="Proteomes" id="UP000228989"/>
    </source>
</evidence>
<accession>A0A2H9M8M8</accession>
<evidence type="ECO:0000256" key="4">
    <source>
        <dbReference type="ARBA" id="ARBA00048988"/>
    </source>
</evidence>
<accession>A0A2H9MMU8</accession>
<comment type="catalytic activity">
    <reaction evidence="2">
        <text>Couples ATP hydrolysis with the unwinding of duplex DNA by translocating in the 3'-5' direction.</text>
        <dbReference type="EC" id="5.6.2.4"/>
    </reaction>
</comment>
<dbReference type="AlphaFoldDB" id="A0A2G9LIZ0"/>
<feature type="domain" description="Helicase HerA central" evidence="5">
    <location>
        <begin position="56"/>
        <end position="248"/>
    </location>
</feature>
<dbReference type="Proteomes" id="UP000231449">
    <property type="component" value="Unassembled WGS sequence"/>
</dbReference>
<comment type="caution">
    <text evidence="6">The sequence shown here is derived from an EMBL/GenBank/DDBJ whole genome shotgun (WGS) entry which is preliminary data.</text>
</comment>
<accession>A0A2H9QSN8</accession>
<accession>A0A2H9RDP0</accession>
<accession>A0A2H9N492</accession>
<dbReference type="Proteomes" id="UP000231232">
    <property type="component" value="Unassembled WGS sequence"/>
</dbReference>
<dbReference type="InterPro" id="IPR002789">
    <property type="entry name" value="HerA_central"/>
</dbReference>
<dbReference type="Proteomes" id="UP000229789">
    <property type="component" value="Unassembled WGS sequence"/>
</dbReference>
<evidence type="ECO:0000256" key="1">
    <source>
        <dbReference type="ARBA" id="ARBA00007816"/>
    </source>
</evidence>
<evidence type="ECO:0000256" key="2">
    <source>
        <dbReference type="ARBA" id="ARBA00034617"/>
    </source>
</evidence>
<reference evidence="6 14" key="2">
    <citation type="submission" date="2017-09" db="EMBL/GenBank/DDBJ databases">
        <title>Depth-based differentiation of microbial function through sediment-hosted aquifers and enrichment of novel symbionts in the deep terrestrial subsurface.</title>
        <authorList>
            <person name="Probst A.J."/>
            <person name="Ladd B."/>
            <person name="Jarett J.K."/>
            <person name="Geller-Mcgrath D.E."/>
            <person name="Sieber C.M."/>
            <person name="Emerson J.B."/>
            <person name="Anantharaman K."/>
            <person name="Thomas B.C."/>
            <person name="Malmstrom R."/>
            <person name="Stieglmeier M."/>
            <person name="Klingl A."/>
            <person name="Woyke T."/>
            <person name="Ryan C.M."/>
            <person name="Banfield J.F."/>
        </authorList>
    </citation>
    <scope>NUCLEOTIDE SEQUENCE [LARGE SCALE GENOMIC DNA]</scope>
    <source>
        <strain evidence="7">CG02_land_8_20_14_3_00_31_209</strain>
        <strain evidence="8">CG17_big_fil_post_rev_8_21_14_2_50_31_73</strain>
        <strain evidence="6">CG18_big_fil_WC_8_21_14_2_50_31_19</strain>
        <strain evidence="9">CG_4_8_14_3_um_filter</strain>
        <strain evidence="11">CG_4_9_14_0_8_um_filter_31_21</strain>
        <strain evidence="10">CG_4_9_14_3_um_filter_31_125</strain>
    </source>
</reference>
<sequence>MTFIKNFEYVLGRDKKEINKFGKIGCGYLGKTIVQMGATFSLTNNIYMDLAKPHIVLVCGKRGTGKSYTLSVIAEEITLFSKQIGKNIAGVMFDTMGIFWSMLYPNYQDADLVKSSGLQPQGVPVNIFINEKSIEKYNSLGIKYKGLIKLAVGELSVVDWALIFRLDINSEEGILLQKVLANIIDKKKEFDLDNIIAAIEKTKANEKAKLLLANLFEGAKGWGLFDSKGTPIDQIVLPGEVAIVDVSTFEFLYGWSVRALVIGLILRKIFDARVTARKIDESEQMSHYIPNVKPPTMEKFKYLPQVVALIDEVHEFIASDTETPATKPLLQWIREGRQPGLTLIMATQEPGILSPTVLSQVDIVISHLLTSKKDIEALRSVAQTYMHYDIAEYFSTLPRVKGVCLILDDNSEKLYTLRVRPKLSWHAGASPNILDKEINKDKFIYK</sequence>
<dbReference type="PANTHER" id="PTHR42957">
    <property type="entry name" value="HELICASE MJ1565-RELATED"/>
    <property type="match status" value="1"/>
</dbReference>
<dbReference type="Proteomes" id="UP000228989">
    <property type="component" value="Unassembled WGS sequence"/>
</dbReference>
<evidence type="ECO:0000256" key="3">
    <source>
        <dbReference type="ARBA" id="ARBA00048954"/>
    </source>
</evidence>
<organism evidence="6 14">
    <name type="scientific">Huberarchaeum crystalense</name>
    <dbReference type="NCBI Taxonomy" id="2014257"/>
    <lineage>
        <taxon>Archaea</taxon>
        <taxon>Candidatus Huberarchaeota</taxon>
        <taxon>Candidatus Huberarchaeia</taxon>
        <taxon>Candidatus Huberarchaeales</taxon>
        <taxon>Candidatus Huberarchaeaceae</taxon>
        <taxon>Candidatus Huberarchaeum</taxon>
    </lineage>
</organism>
<dbReference type="EMBL" id="PFIH01000017">
    <property type="protein sequence ID" value="PIX28242.1"/>
    <property type="molecule type" value="Genomic_DNA"/>
</dbReference>
<dbReference type="EMBL" id="PETW01000002">
    <property type="protein sequence ID" value="PIV46649.1"/>
    <property type="molecule type" value="Genomic_DNA"/>
</dbReference>
<evidence type="ECO:0000313" key="10">
    <source>
        <dbReference type="EMBL" id="PJB04319.1"/>
    </source>
</evidence>
<name>A0A2G9LIZ0_HUBC1</name>
<dbReference type="InterPro" id="IPR027417">
    <property type="entry name" value="P-loop_NTPase"/>
</dbReference>
<evidence type="ECO:0000259" key="5">
    <source>
        <dbReference type="Pfam" id="PF01935"/>
    </source>
</evidence>
<evidence type="ECO:0000313" key="6">
    <source>
        <dbReference type="EMBL" id="PIN66507.1"/>
    </source>
</evidence>
<dbReference type="Pfam" id="PF01935">
    <property type="entry name" value="DUF87"/>
    <property type="match status" value="1"/>
</dbReference>
<evidence type="ECO:0000313" key="8">
    <source>
        <dbReference type="EMBL" id="PIV89881.1"/>
    </source>
</evidence>
<evidence type="ECO:0000313" key="14">
    <source>
        <dbReference type="Proteomes" id="UP000229789"/>
    </source>
</evidence>
<dbReference type="EMBL" id="PCUF01000025">
    <property type="protein sequence ID" value="PIN66507.1"/>
    <property type="molecule type" value="Genomic_DNA"/>
</dbReference>
<comment type="catalytic activity">
    <reaction evidence="3">
        <text>ATP + H2O = ADP + phosphate + H(+)</text>
        <dbReference type="Rhea" id="RHEA:13065"/>
        <dbReference type="ChEBI" id="CHEBI:15377"/>
        <dbReference type="ChEBI" id="CHEBI:15378"/>
        <dbReference type="ChEBI" id="CHEBI:30616"/>
        <dbReference type="ChEBI" id="CHEBI:43474"/>
        <dbReference type="ChEBI" id="CHEBI:456216"/>
        <dbReference type="EC" id="5.6.2.3"/>
    </reaction>
</comment>
<protein>
    <recommendedName>
        <fullName evidence="5">Helicase HerA central domain-containing protein</fullName>
    </recommendedName>
</protein>
<comment type="similarity">
    <text evidence="1">Belongs to the HerA family.</text>
</comment>
<evidence type="ECO:0000313" key="12">
    <source>
        <dbReference type="Proteomes" id="UP000228888"/>
    </source>
</evidence>
<dbReference type="SUPFAM" id="SSF52540">
    <property type="entry name" value="P-loop containing nucleoside triphosphate hydrolases"/>
    <property type="match status" value="1"/>
</dbReference>
<comment type="catalytic activity">
    <reaction evidence="4">
        <text>ATP + H2O = ADP + phosphate + H(+)</text>
        <dbReference type="Rhea" id="RHEA:13065"/>
        <dbReference type="ChEBI" id="CHEBI:15377"/>
        <dbReference type="ChEBI" id="CHEBI:15378"/>
        <dbReference type="ChEBI" id="CHEBI:30616"/>
        <dbReference type="ChEBI" id="CHEBI:43474"/>
        <dbReference type="ChEBI" id="CHEBI:456216"/>
        <dbReference type="EC" id="5.6.2.4"/>
    </reaction>
</comment>
<dbReference type="EMBL" id="PFFF01000009">
    <property type="protein sequence ID" value="PIV89881.1"/>
    <property type="molecule type" value="Genomic_DNA"/>
</dbReference>
<dbReference type="GO" id="GO:0043138">
    <property type="term" value="F:3'-5' DNA helicase activity"/>
    <property type="evidence" value="ECO:0007669"/>
    <property type="project" value="UniProtKB-EC"/>
</dbReference>
<gene>
    <name evidence="11" type="ORF">CO072_00035</name>
    <name evidence="10" type="ORF">CO124_00445</name>
    <name evidence="7" type="ORF">COS22_00135</name>
    <name evidence="8" type="ORF">COW47_00355</name>
    <name evidence="6" type="ORF">COW69_01900</name>
    <name evidence="9" type="ORF">COZ66_00490</name>
</gene>
<accession>A0A2G9LIZ0</accession>
<dbReference type="Proteomes" id="UP000230477">
    <property type="component" value="Unassembled WGS sequence"/>
</dbReference>
<reference evidence="12 13" key="1">
    <citation type="submission" date="2017-09" db="EMBL/GenBank/DDBJ databases">
        <title>Depth-based differentiation of microbial function through sediment-hosted aquifers and enrichment of novel symbionts in the deep terrestrial subsurface.</title>
        <authorList>
            <person name="Probst A.J."/>
            <person name="Ladd B."/>
            <person name="Jarett J.K."/>
            <person name="Geller-Mcgrath D.E."/>
            <person name="Sieber C.M.K."/>
            <person name="Emerson J.B."/>
            <person name="Anantharaman K."/>
            <person name="Thomas B.C."/>
            <person name="Malmstrom R."/>
            <person name="Stieglmeier M."/>
            <person name="Klingl A."/>
            <person name="Woyke T."/>
            <person name="Ryan C.M."/>
            <person name="Banfield J.F."/>
        </authorList>
    </citation>
    <scope>NUCLEOTIDE SEQUENCE [LARGE SCALE GENOMIC DNA]</scope>
</reference>
<dbReference type="PANTHER" id="PTHR42957:SF1">
    <property type="entry name" value="HELICASE MJ1565-RELATED"/>
    <property type="match status" value="1"/>
</dbReference>
<dbReference type="EMBL" id="PFSX01000003">
    <property type="protein sequence ID" value="PJC01781.1"/>
    <property type="molecule type" value="Genomic_DNA"/>
</dbReference>
<evidence type="ECO:0000313" key="7">
    <source>
        <dbReference type="EMBL" id="PIV46649.1"/>
    </source>
</evidence>
<dbReference type="Proteomes" id="UP000228888">
    <property type="component" value="Unassembled WGS sequence"/>
</dbReference>
<dbReference type="EMBL" id="PFUW01000010">
    <property type="protein sequence ID" value="PJB04319.1"/>
    <property type="molecule type" value="Genomic_DNA"/>
</dbReference>
<evidence type="ECO:0000313" key="11">
    <source>
        <dbReference type="EMBL" id="PJC01781.1"/>
    </source>
</evidence>
<dbReference type="Gene3D" id="3.40.50.300">
    <property type="entry name" value="P-loop containing nucleotide triphosphate hydrolases"/>
    <property type="match status" value="2"/>
</dbReference>
<dbReference type="GO" id="GO:0043139">
    <property type="term" value="F:5'-3' DNA helicase activity"/>
    <property type="evidence" value="ECO:0007669"/>
    <property type="project" value="UniProtKB-EC"/>
</dbReference>